<evidence type="ECO:0000313" key="3">
    <source>
        <dbReference type="EMBL" id="CAF1652514.1"/>
    </source>
</evidence>
<proteinExistence type="predicted"/>
<dbReference type="InterPro" id="IPR029021">
    <property type="entry name" value="Prot-tyrosine_phosphatase-like"/>
</dbReference>
<sequence length="347" mass="39881">MAYQRELELLHRRDEILHETADLTSHVVQSLEQQQKFAQDTKENLHQQNLLLSLANDKMRSMNQDLTSVVKEMNEIDSPHGCLCCKIRKKRTKKVHQPIVDAKSTEASATNKEKPAETMDTIPELIDDNEYEKQIVSELNQMKKQLILFQDQVKTINRTFDEGDKVIHQFENETDQYMHSITTALNKAEHVLGRKIVVDQDKHKHKEKVSAIFASAWCPTEEELCRLKDIYEIEPRGTAFERFLRSGSGEEPSLAIDGFMFLGNLQNGSNETVLERLKITHIINVSEADVRDGLPPNRFHIVHIPMGDDHFNSTNELLHNYYLQVERCLVHCAAGNIDPNFIVLVST</sequence>
<dbReference type="Gene3D" id="3.90.190.10">
    <property type="entry name" value="Protein tyrosine phosphatase superfamily"/>
    <property type="match status" value="1"/>
</dbReference>
<evidence type="ECO:0000313" key="2">
    <source>
        <dbReference type="EMBL" id="CAF1059896.1"/>
    </source>
</evidence>
<dbReference type="CDD" id="cd14498">
    <property type="entry name" value="DSP"/>
    <property type="match status" value="1"/>
</dbReference>
<dbReference type="Proteomes" id="UP000663852">
    <property type="component" value="Unassembled WGS sequence"/>
</dbReference>
<reference evidence="3" key="1">
    <citation type="submission" date="2021-02" db="EMBL/GenBank/DDBJ databases">
        <authorList>
            <person name="Nowell W R."/>
        </authorList>
    </citation>
    <scope>NUCLEOTIDE SEQUENCE</scope>
</reference>
<accession>A0A816EQK9</accession>
<dbReference type="Proteomes" id="UP000663828">
    <property type="component" value="Unassembled WGS sequence"/>
</dbReference>
<evidence type="ECO:0000313" key="4">
    <source>
        <dbReference type="Proteomes" id="UP000663828"/>
    </source>
</evidence>
<feature type="region of interest" description="Disordered" evidence="1">
    <location>
        <begin position="96"/>
        <end position="117"/>
    </location>
</feature>
<dbReference type="SUPFAM" id="SSF52799">
    <property type="entry name" value="(Phosphotyrosine protein) phosphatases II"/>
    <property type="match status" value="1"/>
</dbReference>
<gene>
    <name evidence="2" type="ORF">EDS130_LOCUS17866</name>
    <name evidence="3" type="ORF">XAT740_LOCUS55266</name>
</gene>
<dbReference type="EMBL" id="CAJNOJ010000081">
    <property type="protein sequence ID" value="CAF1059896.1"/>
    <property type="molecule type" value="Genomic_DNA"/>
</dbReference>
<dbReference type="EMBL" id="CAJNOR010010276">
    <property type="protein sequence ID" value="CAF1652514.1"/>
    <property type="molecule type" value="Genomic_DNA"/>
</dbReference>
<organism evidence="3 4">
    <name type="scientific">Adineta ricciae</name>
    <name type="common">Rotifer</name>
    <dbReference type="NCBI Taxonomy" id="249248"/>
    <lineage>
        <taxon>Eukaryota</taxon>
        <taxon>Metazoa</taxon>
        <taxon>Spiralia</taxon>
        <taxon>Gnathifera</taxon>
        <taxon>Rotifera</taxon>
        <taxon>Eurotatoria</taxon>
        <taxon>Bdelloidea</taxon>
        <taxon>Adinetida</taxon>
        <taxon>Adinetidae</taxon>
        <taxon>Adineta</taxon>
    </lineage>
</organism>
<comment type="caution">
    <text evidence="3">The sequence shown here is derived from an EMBL/GenBank/DDBJ whole genome shotgun (WGS) entry which is preliminary data.</text>
</comment>
<evidence type="ECO:0000256" key="1">
    <source>
        <dbReference type="SAM" id="MobiDB-lite"/>
    </source>
</evidence>
<dbReference type="OrthoDB" id="10022408at2759"/>
<dbReference type="AlphaFoldDB" id="A0A816EQK9"/>
<protein>
    <submittedName>
        <fullName evidence="3">Uncharacterized protein</fullName>
    </submittedName>
</protein>
<name>A0A816EQK9_ADIRI</name>
<keyword evidence="4" id="KW-1185">Reference proteome</keyword>